<keyword evidence="1" id="KW-0808">Transferase</keyword>
<reference evidence="1 2" key="1">
    <citation type="submission" date="2019-02" db="EMBL/GenBank/DDBJ databases">
        <title>Deep-cultivation of Planctomycetes and their phenomic and genomic characterization uncovers novel biology.</title>
        <authorList>
            <person name="Wiegand S."/>
            <person name="Jogler M."/>
            <person name="Boedeker C."/>
            <person name="Pinto D."/>
            <person name="Vollmers J."/>
            <person name="Rivas-Marin E."/>
            <person name="Kohn T."/>
            <person name="Peeters S.H."/>
            <person name="Heuer A."/>
            <person name="Rast P."/>
            <person name="Oberbeckmann S."/>
            <person name="Bunk B."/>
            <person name="Jeske O."/>
            <person name="Meyerdierks A."/>
            <person name="Storesund J.E."/>
            <person name="Kallscheuer N."/>
            <person name="Luecker S."/>
            <person name="Lage O.M."/>
            <person name="Pohl T."/>
            <person name="Merkel B.J."/>
            <person name="Hornburger P."/>
            <person name="Mueller R.-W."/>
            <person name="Bruemmer F."/>
            <person name="Labrenz M."/>
            <person name="Spormann A.M."/>
            <person name="Op Den Camp H."/>
            <person name="Overmann J."/>
            <person name="Amann R."/>
            <person name="Jetten M.S.M."/>
            <person name="Mascher T."/>
            <person name="Medema M.H."/>
            <person name="Devos D.P."/>
            <person name="Kaster A.-K."/>
            <person name="Ovreas L."/>
            <person name="Rohde M."/>
            <person name="Galperin M.Y."/>
            <person name="Jogler C."/>
        </authorList>
    </citation>
    <scope>NUCLEOTIDE SEQUENCE [LARGE SCALE GENOMIC DNA]</scope>
    <source>
        <strain evidence="1 2">CA13</strain>
    </source>
</reference>
<evidence type="ECO:0000313" key="2">
    <source>
        <dbReference type="Proteomes" id="UP000315010"/>
    </source>
</evidence>
<dbReference type="InterPro" id="IPR029063">
    <property type="entry name" value="SAM-dependent_MTases_sf"/>
</dbReference>
<dbReference type="GO" id="GO:0008168">
    <property type="term" value="F:methyltransferase activity"/>
    <property type="evidence" value="ECO:0007669"/>
    <property type="project" value="UniProtKB-KW"/>
</dbReference>
<dbReference type="Gene3D" id="3.40.50.150">
    <property type="entry name" value="Vaccinia Virus protein VP39"/>
    <property type="match status" value="1"/>
</dbReference>
<name>A0A5C5Z6X6_9BACT</name>
<dbReference type="Pfam" id="PF13489">
    <property type="entry name" value="Methyltransf_23"/>
    <property type="match status" value="1"/>
</dbReference>
<comment type="caution">
    <text evidence="1">The sequence shown here is derived from an EMBL/GenBank/DDBJ whole genome shotgun (WGS) entry which is preliminary data.</text>
</comment>
<sequence>MVPQRNLPSEENEPRFAFGENWRGFLASLDEARIDEAVTSLKNNLQCESLRGKRFLDIGSGSGLFSLAAHRLGAEVTSIDYDADSVWCTGELKRRFGKDGLDWKIHHGSVLDRAWITALGQFEVVYSWGVLHHTGNMTEAIEIAADRTISGGQLFIAIYNDQGSASRRWLKIKQIYNRLPRGLRGGWVTVVAAAYELKFALARLLRGKNPLPFADWKAKRRDRGMSAWHDWVDWVGGLPFEVATAEQIIVPLRKRGFVLDSLKTVGNGWGCNEYVFCRQSIDLGDSS</sequence>
<dbReference type="Proteomes" id="UP000315010">
    <property type="component" value="Unassembled WGS sequence"/>
</dbReference>
<dbReference type="AlphaFoldDB" id="A0A5C5Z6X6"/>
<proteinExistence type="predicted"/>
<gene>
    <name evidence="1" type="ORF">CA13_40240</name>
</gene>
<dbReference type="CDD" id="cd02440">
    <property type="entry name" value="AdoMet_MTases"/>
    <property type="match status" value="1"/>
</dbReference>
<dbReference type="EMBL" id="SJPJ01000001">
    <property type="protein sequence ID" value="TWT82561.1"/>
    <property type="molecule type" value="Genomic_DNA"/>
</dbReference>
<keyword evidence="2" id="KW-1185">Reference proteome</keyword>
<organism evidence="1 2">
    <name type="scientific">Novipirellula herctigrandis</name>
    <dbReference type="NCBI Taxonomy" id="2527986"/>
    <lineage>
        <taxon>Bacteria</taxon>
        <taxon>Pseudomonadati</taxon>
        <taxon>Planctomycetota</taxon>
        <taxon>Planctomycetia</taxon>
        <taxon>Pirellulales</taxon>
        <taxon>Pirellulaceae</taxon>
        <taxon>Novipirellula</taxon>
    </lineage>
</organism>
<dbReference type="OrthoDB" id="3206826at2"/>
<dbReference type="SUPFAM" id="SSF53335">
    <property type="entry name" value="S-adenosyl-L-methionine-dependent methyltransferases"/>
    <property type="match status" value="1"/>
</dbReference>
<dbReference type="GO" id="GO:0032259">
    <property type="term" value="P:methylation"/>
    <property type="evidence" value="ECO:0007669"/>
    <property type="project" value="UniProtKB-KW"/>
</dbReference>
<evidence type="ECO:0000313" key="1">
    <source>
        <dbReference type="EMBL" id="TWT82561.1"/>
    </source>
</evidence>
<keyword evidence="1" id="KW-0489">Methyltransferase</keyword>
<accession>A0A5C5Z6X6</accession>
<keyword evidence="1" id="KW-0830">Ubiquinone</keyword>
<protein>
    <submittedName>
        <fullName evidence="1">Bifunctional 3-demethylubiquinone-9 3-methyltransferase/ 2-octaprenyl-6-hydroxy phenol methylase</fullName>
    </submittedName>
</protein>